<dbReference type="EMBL" id="AWWV01009498">
    <property type="protein sequence ID" value="OMO86199.1"/>
    <property type="molecule type" value="Genomic_DNA"/>
</dbReference>
<feature type="non-terminal residue" evidence="2">
    <location>
        <position position="27"/>
    </location>
</feature>
<name>A0A1R3IUD6_COCAP</name>
<evidence type="ECO:0000313" key="3">
    <source>
        <dbReference type="Proteomes" id="UP000188268"/>
    </source>
</evidence>
<organism evidence="2 3">
    <name type="scientific">Corchorus capsularis</name>
    <name type="common">Jute</name>
    <dbReference type="NCBI Taxonomy" id="210143"/>
    <lineage>
        <taxon>Eukaryota</taxon>
        <taxon>Viridiplantae</taxon>
        <taxon>Streptophyta</taxon>
        <taxon>Embryophyta</taxon>
        <taxon>Tracheophyta</taxon>
        <taxon>Spermatophyta</taxon>
        <taxon>Magnoliopsida</taxon>
        <taxon>eudicotyledons</taxon>
        <taxon>Gunneridae</taxon>
        <taxon>Pentapetalae</taxon>
        <taxon>rosids</taxon>
        <taxon>malvids</taxon>
        <taxon>Malvales</taxon>
        <taxon>Malvaceae</taxon>
        <taxon>Grewioideae</taxon>
        <taxon>Apeibeae</taxon>
        <taxon>Corchorus</taxon>
    </lineage>
</organism>
<dbReference type="AlphaFoldDB" id="A0A1R3IUD6"/>
<feature type="region of interest" description="Disordered" evidence="1">
    <location>
        <begin position="1"/>
        <end position="27"/>
    </location>
</feature>
<protein>
    <submittedName>
        <fullName evidence="2">Uncharacterized protein</fullName>
    </submittedName>
</protein>
<keyword evidence="3" id="KW-1185">Reference proteome</keyword>
<dbReference type="Proteomes" id="UP000188268">
    <property type="component" value="Unassembled WGS sequence"/>
</dbReference>
<sequence length="27" mass="2685">MHLTKGLIPKGQGQGYAAAAAASSPKM</sequence>
<accession>A0A1R3IUD6</accession>
<proteinExistence type="predicted"/>
<comment type="caution">
    <text evidence="2">The sequence shown here is derived from an EMBL/GenBank/DDBJ whole genome shotgun (WGS) entry which is preliminary data.</text>
</comment>
<feature type="compositionally biased region" description="Low complexity" evidence="1">
    <location>
        <begin position="17"/>
        <end position="27"/>
    </location>
</feature>
<gene>
    <name evidence="2" type="ORF">CCACVL1_09732</name>
</gene>
<dbReference type="Gramene" id="OMO86199">
    <property type="protein sequence ID" value="OMO86199"/>
    <property type="gene ID" value="CCACVL1_09732"/>
</dbReference>
<evidence type="ECO:0000313" key="2">
    <source>
        <dbReference type="EMBL" id="OMO86199.1"/>
    </source>
</evidence>
<reference evidence="2 3" key="1">
    <citation type="submission" date="2013-09" db="EMBL/GenBank/DDBJ databases">
        <title>Corchorus capsularis genome sequencing.</title>
        <authorList>
            <person name="Alam M."/>
            <person name="Haque M.S."/>
            <person name="Islam M.S."/>
            <person name="Emdad E.M."/>
            <person name="Islam M.M."/>
            <person name="Ahmed B."/>
            <person name="Halim A."/>
            <person name="Hossen Q.M.M."/>
            <person name="Hossain M.Z."/>
            <person name="Ahmed R."/>
            <person name="Khan M.M."/>
            <person name="Islam R."/>
            <person name="Rashid M.M."/>
            <person name="Khan S.A."/>
            <person name="Rahman M.S."/>
            <person name="Alam M."/>
        </authorList>
    </citation>
    <scope>NUCLEOTIDE SEQUENCE [LARGE SCALE GENOMIC DNA]</scope>
    <source>
        <strain evidence="3">cv. CVL-1</strain>
        <tissue evidence="2">Whole seedling</tissue>
    </source>
</reference>
<evidence type="ECO:0000256" key="1">
    <source>
        <dbReference type="SAM" id="MobiDB-lite"/>
    </source>
</evidence>